<keyword evidence="2" id="KW-1185">Reference proteome</keyword>
<evidence type="ECO:0000313" key="2">
    <source>
        <dbReference type="Proteomes" id="UP001056384"/>
    </source>
</evidence>
<dbReference type="Proteomes" id="UP001056384">
    <property type="component" value="Chromosome 1"/>
</dbReference>
<evidence type="ECO:0000313" key="1">
    <source>
        <dbReference type="EMBL" id="USW48564.1"/>
    </source>
</evidence>
<accession>A0A9Q9AIQ8</accession>
<gene>
    <name evidence="1" type="ORF">Slin15195_G018830</name>
</gene>
<reference evidence="1" key="1">
    <citation type="submission" date="2022-06" db="EMBL/GenBank/DDBJ databases">
        <title>Complete genome sequences of two strains of the flax pathogen Septoria linicola.</title>
        <authorList>
            <person name="Lapalu N."/>
            <person name="Simon A."/>
            <person name="Demenou B."/>
            <person name="Paumier D."/>
            <person name="Guillot M.-P."/>
            <person name="Gout L."/>
            <person name="Valade R."/>
        </authorList>
    </citation>
    <scope>NUCLEOTIDE SEQUENCE</scope>
    <source>
        <strain evidence="1">SE15195</strain>
    </source>
</reference>
<organism evidence="1 2">
    <name type="scientific">Septoria linicola</name>
    <dbReference type="NCBI Taxonomy" id="215465"/>
    <lineage>
        <taxon>Eukaryota</taxon>
        <taxon>Fungi</taxon>
        <taxon>Dikarya</taxon>
        <taxon>Ascomycota</taxon>
        <taxon>Pezizomycotina</taxon>
        <taxon>Dothideomycetes</taxon>
        <taxon>Dothideomycetidae</taxon>
        <taxon>Mycosphaerellales</taxon>
        <taxon>Mycosphaerellaceae</taxon>
        <taxon>Septoria</taxon>
    </lineage>
</organism>
<dbReference type="PANTHER" id="PTHR42085:SF1">
    <property type="entry name" value="F-BOX DOMAIN-CONTAINING PROTEIN"/>
    <property type="match status" value="1"/>
</dbReference>
<dbReference type="AlphaFoldDB" id="A0A9Q9AIQ8"/>
<protein>
    <submittedName>
        <fullName evidence="1">Uncharacterized protein</fullName>
    </submittedName>
</protein>
<dbReference type="EMBL" id="CP099418">
    <property type="protein sequence ID" value="USW48564.1"/>
    <property type="molecule type" value="Genomic_DNA"/>
</dbReference>
<sequence>MANQSSSPLMSLPAELRNHIYELALSDTVVKIENFREGYNSINRSPGLILTCHQICREALGLYYSVARFTMQYGEQSCLSSWLDSIGQERSDLIKSIDVNHESWNRSFFIFSSVAEPQKLLQTAVSNVEKKRREVLADLNGRLRPETIKIAIGLPGGTGHNGHCWATRAVDGRWRRITLPPARVVWTSELRHTHREWRLVYNKALRDALATQEGYPDDDI</sequence>
<dbReference type="InterPro" id="IPR038883">
    <property type="entry name" value="AN11006-like"/>
</dbReference>
<name>A0A9Q9AIQ8_9PEZI</name>
<dbReference type="PANTHER" id="PTHR42085">
    <property type="entry name" value="F-BOX DOMAIN-CONTAINING PROTEIN"/>
    <property type="match status" value="1"/>
</dbReference>
<proteinExistence type="predicted"/>